<comment type="caution">
    <text evidence="2">The sequence shown here is derived from an EMBL/GenBank/DDBJ whole genome shotgun (WGS) entry which is preliminary data.</text>
</comment>
<dbReference type="EMBL" id="CACTIH010003817">
    <property type="protein sequence ID" value="CAA2985623.1"/>
    <property type="molecule type" value="Genomic_DNA"/>
</dbReference>
<keyword evidence="1" id="KW-0175">Coiled coil</keyword>
<name>A0A8S0S1E2_OLEEU</name>
<dbReference type="Proteomes" id="UP000594638">
    <property type="component" value="Unassembled WGS sequence"/>
</dbReference>
<evidence type="ECO:0000313" key="2">
    <source>
        <dbReference type="EMBL" id="CAA2985623.1"/>
    </source>
</evidence>
<reference evidence="2 3" key="1">
    <citation type="submission" date="2019-12" db="EMBL/GenBank/DDBJ databases">
        <authorList>
            <person name="Alioto T."/>
            <person name="Alioto T."/>
            <person name="Gomez Garrido J."/>
        </authorList>
    </citation>
    <scope>NUCLEOTIDE SEQUENCE [LARGE SCALE GENOMIC DNA]</scope>
</reference>
<dbReference type="AlphaFoldDB" id="A0A8S0S1E2"/>
<keyword evidence="3" id="KW-1185">Reference proteome</keyword>
<organism evidence="2 3">
    <name type="scientific">Olea europaea subsp. europaea</name>
    <dbReference type="NCBI Taxonomy" id="158383"/>
    <lineage>
        <taxon>Eukaryota</taxon>
        <taxon>Viridiplantae</taxon>
        <taxon>Streptophyta</taxon>
        <taxon>Embryophyta</taxon>
        <taxon>Tracheophyta</taxon>
        <taxon>Spermatophyta</taxon>
        <taxon>Magnoliopsida</taxon>
        <taxon>eudicotyledons</taxon>
        <taxon>Gunneridae</taxon>
        <taxon>Pentapetalae</taxon>
        <taxon>asterids</taxon>
        <taxon>lamiids</taxon>
        <taxon>Lamiales</taxon>
        <taxon>Oleaceae</taxon>
        <taxon>Oleeae</taxon>
        <taxon>Olea</taxon>
    </lineage>
</organism>
<evidence type="ECO:0000256" key="1">
    <source>
        <dbReference type="SAM" id="Coils"/>
    </source>
</evidence>
<evidence type="ECO:0000313" key="3">
    <source>
        <dbReference type="Proteomes" id="UP000594638"/>
    </source>
</evidence>
<gene>
    <name evidence="2" type="ORF">OLEA9_A104993</name>
</gene>
<protein>
    <submittedName>
        <fullName evidence="2">Uncharacterized protein</fullName>
    </submittedName>
</protein>
<sequence>MFPTEVQLMTSLCYKYWTEKYANYVETCDAVDMMKTGLAVHARSGFFMNAQMNMRRFQKLNKEFERKASEAIADGQKLKNEVAAVEEALEASKLKNAELESEKANKEKVELKAKVEGLTADATGLKQKLKGVGATAVEEYIAHFLETFEDEFIPAKPFTLVDEEVPSGKDVD</sequence>
<dbReference type="Gramene" id="OE9A104993T1">
    <property type="protein sequence ID" value="OE9A104993C1"/>
    <property type="gene ID" value="OE9A104993"/>
</dbReference>
<accession>A0A8S0S1E2</accession>
<feature type="coiled-coil region" evidence="1">
    <location>
        <begin position="47"/>
        <end position="128"/>
    </location>
</feature>
<proteinExistence type="predicted"/>